<evidence type="ECO:0000313" key="4">
    <source>
        <dbReference type="RefSeq" id="XP_025062926.1"/>
    </source>
</evidence>
<feature type="compositionally biased region" description="Basic and acidic residues" evidence="2">
    <location>
        <begin position="1421"/>
        <end position="1430"/>
    </location>
</feature>
<dbReference type="InParanoid" id="A0A3Q0GT07"/>
<feature type="compositionally biased region" description="Low complexity" evidence="2">
    <location>
        <begin position="1079"/>
        <end position="1089"/>
    </location>
</feature>
<dbReference type="STRING" id="38654.A0A3Q0GT07"/>
<reference evidence="4" key="1">
    <citation type="submission" date="2025-08" db="UniProtKB">
        <authorList>
            <consortium name="RefSeq"/>
        </authorList>
    </citation>
    <scope>IDENTIFICATION</scope>
</reference>
<dbReference type="RefSeq" id="XP_025062926.1">
    <property type="nucleotide sequence ID" value="XM_025207141.1"/>
</dbReference>
<feature type="region of interest" description="Disordered" evidence="2">
    <location>
        <begin position="1167"/>
        <end position="1200"/>
    </location>
</feature>
<feature type="coiled-coil region" evidence="1">
    <location>
        <begin position="366"/>
        <end position="393"/>
    </location>
</feature>
<evidence type="ECO:0000256" key="2">
    <source>
        <dbReference type="SAM" id="MobiDB-lite"/>
    </source>
</evidence>
<dbReference type="GeneID" id="102371395"/>
<organism evidence="3 4">
    <name type="scientific">Alligator sinensis</name>
    <name type="common">Chinese alligator</name>
    <dbReference type="NCBI Taxonomy" id="38654"/>
    <lineage>
        <taxon>Eukaryota</taxon>
        <taxon>Metazoa</taxon>
        <taxon>Chordata</taxon>
        <taxon>Craniata</taxon>
        <taxon>Vertebrata</taxon>
        <taxon>Euteleostomi</taxon>
        <taxon>Archelosauria</taxon>
        <taxon>Archosauria</taxon>
        <taxon>Crocodylia</taxon>
        <taxon>Alligatoridae</taxon>
        <taxon>Alligatorinae</taxon>
        <taxon>Alligator</taxon>
    </lineage>
</organism>
<feature type="compositionally biased region" description="Basic and acidic residues" evidence="2">
    <location>
        <begin position="266"/>
        <end position="294"/>
    </location>
</feature>
<name>A0A3Q0GT07_ALLSI</name>
<proteinExistence type="predicted"/>
<dbReference type="GO" id="GO:0005814">
    <property type="term" value="C:centriole"/>
    <property type="evidence" value="ECO:0007669"/>
    <property type="project" value="TreeGrafter"/>
</dbReference>
<keyword evidence="3" id="KW-1185">Reference proteome</keyword>
<feature type="region of interest" description="Disordered" evidence="2">
    <location>
        <begin position="1"/>
        <end position="21"/>
    </location>
</feature>
<sequence length="1490" mass="163840">MSNYSKKGAEQGVPSFLMENERRSEAGDTFISQYAPGQKEALRAVLKHRAQNAPVFKEVKVQLLESASTEKDGAMQEARSGHSEVDSTTTVAAATAAAIATTAPLLKVQSDLEAKVSSVSALLDKLQETDKQLRRVAEQQIDLKTGRPHCHDRVKELEKQLNIFMEQRIQHLEKLQQQQMNIQSHFINSAINSAGFQPVNVPSSSLTTKLSTQPELQQPVTNQVSSRQKDLFSTNAVPAQAYPSQFGRYGVNTQKSPLKTPVPRRHAPEPVSKDEKIVQKTSKKERPRAEKENIPKSTYGGLMGGGKFLEQILNSQETPLRQIQSPEKASLNINQKTRPSEKEWPGVQCTGSFPAFEGSSQDFSPVEKTVKKADNLLQDLGQLKREMQGMLQEAKTWKSSMNDFVKPNNPIITPGLPDQHQLSKPSILEKVKAPKSVLKDAEKILRGVQNNKKMLEENLEAIIRAKDGDAMYTFINALTVNRDVLEEIRIRKTVDEWIKTISMEIQAEMARNDYEQTKYVQKDQKTPWIKRTQNIRDMKTKKEIKTKNQKAQGFLTKKSLSAGKPVHKQMGENFIRQSSRLESSSESLQNKEERVEGHVNVVVPNEEYLSQVYGKPIYQGHRSTLKKAPYLRFNSPSPKSKPQRPKVLECVRGTKVKSARTQTSSSMQKIITSPKKQHLLSAPFSENQYLFSPSREAPTVCGPLEGHLIPMAIPLGQTRANGISPQPAGVIISKPHPVTVTTSVPPTFPKLQRQAMKKPNIAVVEMKSEKKDPPKLTVQVLPNVDIDSISSASVSLNEASLHSEAALPPVSTQIQTPEHEHYEEEDIKFPGTNFIDVTDVMQDQEEEEEEDGIPAFSEPVLEFNRQAEVVSQKYNGPAFPPMAPAPVPQHAADILDEIIERRETIENQLISWVEQEVMARIISGMYPVRKEAVPSISASESEDSEAVTSDIIEAAGGGGFQLFVNAGLPVDLEMINHLVSEALTETVAIMLGDRDHSMSPPATNVLPSMTVLPECEISTPLATPCDTPPLEKEPSPVKTPDSSLSVTELGGEVLVHQQTKESGFEIPGATSPVGTPAATPVDTPPKITTPTPPASEPGFDATKMESPKPPNPWGDAELPLEEEKPSPLNEETFHPKPIVMSVAKDEEPDTLVLPASLEPVRPLASVPCEPKIPSPGHTLSSGPSTQESSITATETETETGDRFISEGEVLFSYGQMIAARVLAEGLSLPNLSESLCSTLHDAHEMDYDPPSEGQVIRRPHKGYHRDPVLSLLARLNQAPVTAQEVIYHSEDSDNSIGELSEGQRPRLTRAAESILMGHSVYIDQPAGLDQPAEQRPHSVPSPGQCERTAADACHGTMTMAELVLQPFSNPVPQMTQAGDGNVYLSEDTSQKQSQEAVHMEPVRSRVIRVRTKSEVAQQQDSHGDVDRTEVEPNKYLTSLLAGEESVPHLSSLASPAKMSVMLPSMNIDDDHTQSISTIHEDSGSSGADTF</sequence>
<protein>
    <submittedName>
        <fullName evidence="4">Protein TALPID3 isoform X1</fullName>
    </submittedName>
</protein>
<dbReference type="Pfam" id="PF15324">
    <property type="entry name" value="TALPID3"/>
    <property type="match status" value="1"/>
</dbReference>
<dbReference type="PANTHER" id="PTHR15721">
    <property type="entry name" value="KIAA0586 PROTEIN"/>
    <property type="match status" value="1"/>
</dbReference>
<dbReference type="GO" id="GO:0007224">
    <property type="term" value="P:smoothened signaling pathway"/>
    <property type="evidence" value="ECO:0007669"/>
    <property type="project" value="InterPro"/>
</dbReference>
<keyword evidence="1" id="KW-0175">Coiled coil</keyword>
<feature type="region of interest" description="Disordered" evidence="2">
    <location>
        <begin position="206"/>
        <end position="229"/>
    </location>
</feature>
<gene>
    <name evidence="4" type="primary">KIAA0586</name>
</gene>
<feature type="region of interest" description="Disordered" evidence="2">
    <location>
        <begin position="247"/>
        <end position="301"/>
    </location>
</feature>
<accession>A0A3Q0GT07</accession>
<feature type="coiled-coil region" evidence="1">
    <location>
        <begin position="119"/>
        <end position="174"/>
    </location>
</feature>
<feature type="compositionally biased region" description="Low complexity" evidence="2">
    <location>
        <begin position="1184"/>
        <end position="1194"/>
    </location>
</feature>
<dbReference type="PANTHER" id="PTHR15721:SF2">
    <property type="entry name" value="PROTEIN TALPID3"/>
    <property type="match status" value="1"/>
</dbReference>
<feature type="coiled-coil region" evidence="1">
    <location>
        <begin position="438"/>
        <end position="465"/>
    </location>
</feature>
<dbReference type="InterPro" id="IPR029246">
    <property type="entry name" value="TALPID3"/>
</dbReference>
<feature type="region of interest" description="Disordered" evidence="2">
    <location>
        <begin position="1063"/>
        <end position="1119"/>
    </location>
</feature>
<evidence type="ECO:0000256" key="1">
    <source>
        <dbReference type="SAM" id="Coils"/>
    </source>
</evidence>
<dbReference type="CTD" id="9786"/>
<feature type="region of interest" description="Disordered" evidence="2">
    <location>
        <begin position="1020"/>
        <end position="1044"/>
    </location>
</feature>
<evidence type="ECO:0000313" key="3">
    <source>
        <dbReference type="Proteomes" id="UP000189705"/>
    </source>
</evidence>
<feature type="region of interest" description="Disordered" evidence="2">
    <location>
        <begin position="1411"/>
        <end position="1430"/>
    </location>
</feature>
<feature type="region of interest" description="Disordered" evidence="2">
    <location>
        <begin position="1328"/>
        <end position="1347"/>
    </location>
</feature>
<dbReference type="FunCoup" id="A0A3Q0GT07">
    <property type="interactions" value="567"/>
</dbReference>
<dbReference type="Proteomes" id="UP000189705">
    <property type="component" value="Unplaced"/>
</dbReference>
<dbReference type="GO" id="GO:0036064">
    <property type="term" value="C:ciliary basal body"/>
    <property type="evidence" value="ECO:0007669"/>
    <property type="project" value="TreeGrafter"/>
</dbReference>